<keyword evidence="7" id="KW-0333">Golgi apparatus</keyword>
<evidence type="ECO:0000313" key="8">
    <source>
        <dbReference type="EMBL" id="CAE0111351.1"/>
    </source>
</evidence>
<evidence type="ECO:0000256" key="5">
    <source>
        <dbReference type="ARBA" id="ARBA00022824"/>
    </source>
</evidence>
<accession>A0A7S3AQI4</accession>
<name>A0A7S3AQI4_9EUKA</name>
<dbReference type="GO" id="GO:0048193">
    <property type="term" value="P:Golgi vesicle transport"/>
    <property type="evidence" value="ECO:0007669"/>
    <property type="project" value="InterPro"/>
</dbReference>
<evidence type="ECO:0000256" key="7">
    <source>
        <dbReference type="ARBA" id="ARBA00023034"/>
    </source>
</evidence>
<dbReference type="GO" id="GO:0030008">
    <property type="term" value="C:TRAPP complex"/>
    <property type="evidence" value="ECO:0007669"/>
    <property type="project" value="InterPro"/>
</dbReference>
<dbReference type="Pfam" id="PF04051">
    <property type="entry name" value="TRAPP"/>
    <property type="match status" value="1"/>
</dbReference>
<dbReference type="InterPro" id="IPR024096">
    <property type="entry name" value="NO_sig/Golgi_transp_ligand-bd"/>
</dbReference>
<evidence type="ECO:0008006" key="9">
    <source>
        <dbReference type="Google" id="ProtNLM"/>
    </source>
</evidence>
<keyword evidence="6" id="KW-0931">ER-Golgi transport</keyword>
<organism evidence="8">
    <name type="scientific">Haptolina ericina</name>
    <dbReference type="NCBI Taxonomy" id="156174"/>
    <lineage>
        <taxon>Eukaryota</taxon>
        <taxon>Haptista</taxon>
        <taxon>Haptophyta</taxon>
        <taxon>Prymnesiophyceae</taxon>
        <taxon>Prymnesiales</taxon>
        <taxon>Prymnesiaceae</taxon>
        <taxon>Haptolina</taxon>
    </lineage>
</organism>
<dbReference type="PANTHER" id="PTHR13048">
    <property type="entry name" value="TRAFFICKING PROTEIN PARTICLE COMPLEX SUBUNIT 3"/>
    <property type="match status" value="1"/>
</dbReference>
<dbReference type="SUPFAM" id="SSF111126">
    <property type="entry name" value="Ligand-binding domain in the NO signalling and Golgi transport"/>
    <property type="match status" value="1"/>
</dbReference>
<gene>
    <name evidence="8" type="ORF">HERI1096_LOCUS12011</name>
</gene>
<evidence type="ECO:0000256" key="6">
    <source>
        <dbReference type="ARBA" id="ARBA00022892"/>
    </source>
</evidence>
<comment type="similarity">
    <text evidence="3">Belongs to the TRAPP small subunits family. BET3 subfamily.</text>
</comment>
<dbReference type="EMBL" id="HBHX01021529">
    <property type="protein sequence ID" value="CAE0111351.1"/>
    <property type="molecule type" value="Transcribed_RNA"/>
</dbReference>
<dbReference type="FunFam" id="3.30.1380.20:FF:000001">
    <property type="entry name" value="Trafficking protein particle complex subunit BET3"/>
    <property type="match status" value="1"/>
</dbReference>
<dbReference type="CDD" id="cd14942">
    <property type="entry name" value="TRAPPC3_bet3"/>
    <property type="match status" value="1"/>
</dbReference>
<evidence type="ECO:0000256" key="4">
    <source>
        <dbReference type="ARBA" id="ARBA00022448"/>
    </source>
</evidence>
<evidence type="ECO:0000256" key="1">
    <source>
        <dbReference type="ARBA" id="ARBA00004222"/>
    </source>
</evidence>
<comment type="subcellular location">
    <subcellularLocation>
        <location evidence="2">Endoplasmic reticulum</location>
    </subcellularLocation>
    <subcellularLocation>
        <location evidence="1">Golgi apparatus</location>
        <location evidence="1">cis-Golgi network</location>
    </subcellularLocation>
</comment>
<keyword evidence="5" id="KW-0256">Endoplasmic reticulum</keyword>
<dbReference type="GO" id="GO:0016236">
    <property type="term" value="P:macroautophagy"/>
    <property type="evidence" value="ECO:0007669"/>
    <property type="project" value="UniProtKB-ARBA"/>
</dbReference>
<dbReference type="GO" id="GO:0005783">
    <property type="term" value="C:endoplasmic reticulum"/>
    <property type="evidence" value="ECO:0007669"/>
    <property type="project" value="UniProtKB-SubCell"/>
</dbReference>
<dbReference type="Gene3D" id="3.30.1380.20">
    <property type="entry name" value="Trafficking protein particle complex subunit 3"/>
    <property type="match status" value="1"/>
</dbReference>
<evidence type="ECO:0000256" key="3">
    <source>
        <dbReference type="ARBA" id="ARBA00006218"/>
    </source>
</evidence>
<sequence length="175" mass="19646">MAHLRKTGEAAFSKVEKINSELFSLTYGAIVTQLLKDYEEVDATNEQLEKMGYNIGIRLVDEFLAKAQITACQHFSETAEVIAKVGFKMFLGVSAEVVNSSEREFSLQMSDNPLAEFVELPEQYNQLAYSNMLCGVLRGWIACLPSCTALLPLTRFARRHAMSILSSHHGTPHRW</sequence>
<dbReference type="InterPro" id="IPR007194">
    <property type="entry name" value="TRAPP_component"/>
</dbReference>
<dbReference type="InterPro" id="IPR016721">
    <property type="entry name" value="Bet3"/>
</dbReference>
<evidence type="ECO:0000256" key="2">
    <source>
        <dbReference type="ARBA" id="ARBA00004240"/>
    </source>
</evidence>
<keyword evidence="4" id="KW-0813">Transport</keyword>
<protein>
    <recommendedName>
        <fullName evidence="9">Trafficking protein particle complex subunit</fullName>
    </recommendedName>
</protein>
<dbReference type="GO" id="GO:0005794">
    <property type="term" value="C:Golgi apparatus"/>
    <property type="evidence" value="ECO:0007669"/>
    <property type="project" value="UniProtKB-SubCell"/>
</dbReference>
<reference evidence="8" key="1">
    <citation type="submission" date="2021-01" db="EMBL/GenBank/DDBJ databases">
        <authorList>
            <person name="Corre E."/>
            <person name="Pelletier E."/>
            <person name="Niang G."/>
            <person name="Scheremetjew M."/>
            <person name="Finn R."/>
            <person name="Kale V."/>
            <person name="Holt S."/>
            <person name="Cochrane G."/>
            <person name="Meng A."/>
            <person name="Brown T."/>
            <person name="Cohen L."/>
        </authorList>
    </citation>
    <scope>NUCLEOTIDE SEQUENCE</scope>
    <source>
        <strain evidence="8">CCMP281</strain>
    </source>
</reference>
<dbReference type="AlphaFoldDB" id="A0A7S3AQI4"/>
<proteinExistence type="inferred from homology"/>